<dbReference type="PROSITE" id="PS50943">
    <property type="entry name" value="HTH_CROC1"/>
    <property type="match status" value="1"/>
</dbReference>
<dbReference type="RefSeq" id="WP_331302751.1">
    <property type="nucleotide sequence ID" value="NZ_MLCA01000009.1"/>
</dbReference>
<dbReference type="Gene3D" id="1.10.260.40">
    <property type="entry name" value="lambda repressor-like DNA-binding domains"/>
    <property type="match status" value="1"/>
</dbReference>
<evidence type="ECO:0000259" key="1">
    <source>
        <dbReference type="PROSITE" id="PS50943"/>
    </source>
</evidence>
<dbReference type="EMBL" id="MLCA01000009">
    <property type="protein sequence ID" value="MEE7492216.1"/>
    <property type="molecule type" value="Genomic_DNA"/>
</dbReference>
<gene>
    <name evidence="2" type="ORF">MOTC310_17725</name>
</gene>
<keyword evidence="3" id="KW-1185">Reference proteome</keyword>
<evidence type="ECO:0000313" key="2">
    <source>
        <dbReference type="EMBL" id="MEE7492216.1"/>
    </source>
</evidence>
<protein>
    <recommendedName>
        <fullName evidence="1">HTH cro/C1-type domain-containing protein</fullName>
    </recommendedName>
</protein>
<dbReference type="InterPro" id="IPR010982">
    <property type="entry name" value="Lambda_DNA-bd_dom_sf"/>
</dbReference>
<comment type="caution">
    <text evidence="2">The sequence shown here is derived from an EMBL/GenBank/DDBJ whole genome shotgun (WGS) entry which is preliminary data.</text>
</comment>
<dbReference type="CDD" id="cd00093">
    <property type="entry name" value="HTH_XRE"/>
    <property type="match status" value="2"/>
</dbReference>
<dbReference type="InterPro" id="IPR001387">
    <property type="entry name" value="Cro/C1-type_HTH"/>
</dbReference>
<dbReference type="SUPFAM" id="SSF47413">
    <property type="entry name" value="lambda repressor-like DNA-binding domains"/>
    <property type="match status" value="2"/>
</dbReference>
<evidence type="ECO:0000313" key="3">
    <source>
        <dbReference type="Proteomes" id="UP001355206"/>
    </source>
</evidence>
<organism evidence="2 3">
    <name type="scientific">Methylobacterium oryzae</name>
    <dbReference type="NCBI Taxonomy" id="334852"/>
    <lineage>
        <taxon>Bacteria</taxon>
        <taxon>Pseudomonadati</taxon>
        <taxon>Pseudomonadota</taxon>
        <taxon>Alphaproteobacteria</taxon>
        <taxon>Hyphomicrobiales</taxon>
        <taxon>Methylobacteriaceae</taxon>
        <taxon>Methylobacterium</taxon>
    </lineage>
</organism>
<proteinExistence type="predicted"/>
<feature type="domain" description="HTH cro/C1-type" evidence="1">
    <location>
        <begin position="131"/>
        <end position="175"/>
    </location>
</feature>
<dbReference type="Proteomes" id="UP001355206">
    <property type="component" value="Unassembled WGS sequence"/>
</dbReference>
<dbReference type="SMART" id="SM00530">
    <property type="entry name" value="HTH_XRE"/>
    <property type="match status" value="2"/>
</dbReference>
<accession>A0ABU7TR88</accession>
<sequence>MRDFNPPHREGRATDRLTKARLAAGFRTGHLAAEAHGWPVGTYVAVEGGRRPLTPERAARYGEAFSVPAEWLLGREPNDAGTDAACRAVRLDAVAVAEVPLEFASPDVAAVAVAGAGGRLAQARLDAGFRTLQGAARRLRLSISTLQSHEIGRTRVGVAAARMYGAAYGADVDWLMTGRFTGSAAGRAGPTRGERADADRVAELVSQYRAARRPSSVIPPHPATPVSPVDLAALLGSLTEGSVRPLIVAEVVGPVHGEYLRAGDRVLVDTGRTKGLGLMARAAPGGGVRLFRSTADSSGDVLGTVVALLPKPS</sequence>
<name>A0ABU7TR88_9HYPH</name>
<reference evidence="2 3" key="1">
    <citation type="journal article" date="2012" name="Genet. Mol. Biol.">
        <title>Analysis of 16S rRNA and mxaF genes revealing insights into Methylobacterium niche-specific plant association.</title>
        <authorList>
            <person name="Dourado M.N."/>
            <person name="Andreote F.D."/>
            <person name="Dini-Andreote F."/>
            <person name="Conti R."/>
            <person name="Araujo J.M."/>
            <person name="Araujo W.L."/>
        </authorList>
    </citation>
    <scope>NUCLEOTIDE SEQUENCE [LARGE SCALE GENOMIC DNA]</scope>
    <source>
        <strain evidence="2 3">TC3-10</strain>
    </source>
</reference>